<accession>A0AAE0YUA4</accession>
<sequence length="89" mass="10045">MEPKKHRLLEHLKNTGAIFNQTDTAGMLTSRVRHQHRRVLMAGEMSSASTISTWTRACLHLISLCSLVDKGLKKYDPSYGNVDYKPAKC</sequence>
<dbReference type="Proteomes" id="UP001283361">
    <property type="component" value="Unassembled WGS sequence"/>
</dbReference>
<keyword evidence="2" id="KW-1185">Reference proteome</keyword>
<gene>
    <name evidence="1" type="ORF">RRG08_038846</name>
</gene>
<dbReference type="AlphaFoldDB" id="A0AAE0YUA4"/>
<name>A0AAE0YUA4_9GAST</name>
<organism evidence="1 2">
    <name type="scientific">Elysia crispata</name>
    <name type="common">lettuce slug</name>
    <dbReference type="NCBI Taxonomy" id="231223"/>
    <lineage>
        <taxon>Eukaryota</taxon>
        <taxon>Metazoa</taxon>
        <taxon>Spiralia</taxon>
        <taxon>Lophotrochozoa</taxon>
        <taxon>Mollusca</taxon>
        <taxon>Gastropoda</taxon>
        <taxon>Heterobranchia</taxon>
        <taxon>Euthyneura</taxon>
        <taxon>Panpulmonata</taxon>
        <taxon>Sacoglossa</taxon>
        <taxon>Placobranchoidea</taxon>
        <taxon>Plakobranchidae</taxon>
        <taxon>Elysia</taxon>
    </lineage>
</organism>
<evidence type="ECO:0000313" key="1">
    <source>
        <dbReference type="EMBL" id="KAK3756357.1"/>
    </source>
</evidence>
<protein>
    <submittedName>
        <fullName evidence="1">Uncharacterized protein</fullName>
    </submittedName>
</protein>
<comment type="caution">
    <text evidence="1">The sequence shown here is derived from an EMBL/GenBank/DDBJ whole genome shotgun (WGS) entry which is preliminary data.</text>
</comment>
<reference evidence="1" key="1">
    <citation type="journal article" date="2023" name="G3 (Bethesda)">
        <title>A reference genome for the long-term kleptoplast-retaining sea slug Elysia crispata morphotype clarki.</title>
        <authorList>
            <person name="Eastman K.E."/>
            <person name="Pendleton A.L."/>
            <person name="Shaikh M.A."/>
            <person name="Suttiyut T."/>
            <person name="Ogas R."/>
            <person name="Tomko P."/>
            <person name="Gavelis G."/>
            <person name="Widhalm J.R."/>
            <person name="Wisecaver J.H."/>
        </authorList>
    </citation>
    <scope>NUCLEOTIDE SEQUENCE</scope>
    <source>
        <strain evidence="1">ECLA1</strain>
    </source>
</reference>
<evidence type="ECO:0000313" key="2">
    <source>
        <dbReference type="Proteomes" id="UP001283361"/>
    </source>
</evidence>
<dbReference type="EMBL" id="JAWDGP010005524">
    <property type="protein sequence ID" value="KAK3756357.1"/>
    <property type="molecule type" value="Genomic_DNA"/>
</dbReference>
<proteinExistence type="predicted"/>